<protein>
    <submittedName>
        <fullName evidence="1">Uncharacterized protein</fullName>
    </submittedName>
</protein>
<dbReference type="EMBL" id="BK015037">
    <property type="protein sequence ID" value="DAD88223.1"/>
    <property type="molecule type" value="Genomic_DNA"/>
</dbReference>
<sequence length="158" mass="17511">MELKNIEQAQKLFPDAVKLQLRINKEMSAKEVRSLLPSSVVLLSCKITKNYANVIYSEGAAKRLFPDITMHQQRVLIGNGQEANVYDCKKGGVKVLVNFLPTSNPIFLDRLEQAFGKNLVSLTSYGDANMGCLFFQNVQLNDVVGVITLCSSEDGKII</sequence>
<name>A0A8S5N1J5_9CAUD</name>
<reference evidence="1" key="1">
    <citation type="journal article" date="2021" name="Proc. Natl. Acad. Sci. U.S.A.">
        <title>A Catalog of Tens of Thousands of Viruses from Human Metagenomes Reveals Hidden Associations with Chronic Diseases.</title>
        <authorList>
            <person name="Tisza M.J."/>
            <person name="Buck C.B."/>
        </authorList>
    </citation>
    <scope>NUCLEOTIDE SEQUENCE</scope>
    <source>
        <strain evidence="1">CtXQq5</strain>
    </source>
</reference>
<organism evidence="1">
    <name type="scientific">Siphoviridae sp. ctXQq5</name>
    <dbReference type="NCBI Taxonomy" id="2826368"/>
    <lineage>
        <taxon>Viruses</taxon>
        <taxon>Duplodnaviria</taxon>
        <taxon>Heunggongvirae</taxon>
        <taxon>Uroviricota</taxon>
        <taxon>Caudoviricetes</taxon>
    </lineage>
</organism>
<accession>A0A8S5N1J5</accession>
<proteinExistence type="predicted"/>
<evidence type="ECO:0000313" key="1">
    <source>
        <dbReference type="EMBL" id="DAD88223.1"/>
    </source>
</evidence>